<proteinExistence type="predicted"/>
<reference evidence="1 2" key="1">
    <citation type="submission" date="2012-12" db="EMBL/GenBank/DDBJ databases">
        <title>The Genome Sequence of Bacillus cereus VD184.</title>
        <authorList>
            <consortium name="The Broad Institute Genome Sequencing Platform"/>
            <consortium name="The Broad Institute Genome Sequencing Center for Infectious Disease"/>
            <person name="Feldgarden M."/>
            <person name="Van der Auwera G.A."/>
            <person name="Mahillon J."/>
            <person name="Duprez V."/>
            <person name="Timmery S."/>
            <person name="Mattelet C."/>
            <person name="Dierick K."/>
            <person name="Sun M."/>
            <person name="Yu Z."/>
            <person name="Zhu L."/>
            <person name="Hu X."/>
            <person name="Shank E.B."/>
            <person name="Swiecicka I."/>
            <person name="Hansen B.M."/>
            <person name="Andrup L."/>
            <person name="Walker B."/>
            <person name="Young S.K."/>
            <person name="Zeng Q."/>
            <person name="Gargeya S."/>
            <person name="Fitzgerald M."/>
            <person name="Haas B."/>
            <person name="Abouelleil A."/>
            <person name="Alvarado L."/>
            <person name="Arachchi H.M."/>
            <person name="Berlin A.M."/>
            <person name="Chapman S.B."/>
            <person name="Dewar J."/>
            <person name="Goldberg J."/>
            <person name="Griggs A."/>
            <person name="Gujja S."/>
            <person name="Hansen M."/>
            <person name="Howarth C."/>
            <person name="Imamovic A."/>
            <person name="Larimer J."/>
            <person name="McCowan C."/>
            <person name="Murphy C."/>
            <person name="Neiman D."/>
            <person name="Pearson M."/>
            <person name="Priest M."/>
            <person name="Roberts A."/>
            <person name="Saif S."/>
            <person name="Shea T."/>
            <person name="Sisk P."/>
            <person name="Sykes S."/>
            <person name="Wortman J."/>
            <person name="Nusbaum C."/>
            <person name="Birren B."/>
        </authorList>
    </citation>
    <scope>NUCLEOTIDE SEQUENCE [LARGE SCALE GENOMIC DNA]</scope>
    <source>
        <strain evidence="1 2">VD184</strain>
    </source>
</reference>
<dbReference type="EMBL" id="AHFK01000068">
    <property type="protein sequence ID" value="EOQ05923.1"/>
    <property type="molecule type" value="Genomic_DNA"/>
</dbReference>
<dbReference type="AlphaFoldDB" id="A0A9W5VQR7"/>
<name>A0A9W5VQR7_BACCE</name>
<dbReference type="Proteomes" id="UP000014028">
    <property type="component" value="Unassembled WGS sequence"/>
</dbReference>
<gene>
    <name evidence="1" type="ORF">IKC_01256</name>
</gene>
<organism evidence="1 2">
    <name type="scientific">Bacillus cereus VD184</name>
    <dbReference type="NCBI Taxonomy" id="1053242"/>
    <lineage>
        <taxon>Bacteria</taxon>
        <taxon>Bacillati</taxon>
        <taxon>Bacillota</taxon>
        <taxon>Bacilli</taxon>
        <taxon>Bacillales</taxon>
        <taxon>Bacillaceae</taxon>
        <taxon>Bacillus</taxon>
        <taxon>Bacillus cereus group</taxon>
    </lineage>
</organism>
<evidence type="ECO:0000313" key="2">
    <source>
        <dbReference type="Proteomes" id="UP000014028"/>
    </source>
</evidence>
<dbReference type="PROSITE" id="PS51257">
    <property type="entry name" value="PROKAR_LIPOPROTEIN"/>
    <property type="match status" value="1"/>
</dbReference>
<evidence type="ECO:0008006" key="3">
    <source>
        <dbReference type="Google" id="ProtNLM"/>
    </source>
</evidence>
<accession>A0A9W5VQR7</accession>
<protein>
    <recommendedName>
        <fullName evidence="3">Lipoprotein</fullName>
    </recommendedName>
</protein>
<sequence>MFKKTFSMICCVIFLQGCSQEQEVKKTCGSMSNEKQKNF</sequence>
<evidence type="ECO:0000313" key="1">
    <source>
        <dbReference type="EMBL" id="EOQ05923.1"/>
    </source>
</evidence>
<comment type="caution">
    <text evidence="1">The sequence shown here is derived from an EMBL/GenBank/DDBJ whole genome shotgun (WGS) entry which is preliminary data.</text>
</comment>